<organism evidence="2 3">
    <name type="scientific">Luteibacter rhizovicinus DSM 16549</name>
    <dbReference type="NCBI Taxonomy" id="1440763"/>
    <lineage>
        <taxon>Bacteria</taxon>
        <taxon>Pseudomonadati</taxon>
        <taxon>Pseudomonadota</taxon>
        <taxon>Gammaproteobacteria</taxon>
        <taxon>Lysobacterales</taxon>
        <taxon>Rhodanobacteraceae</taxon>
        <taxon>Luteibacter</taxon>
    </lineage>
</organism>
<dbReference type="Pfam" id="PF01814">
    <property type="entry name" value="Hemerythrin"/>
    <property type="match status" value="1"/>
</dbReference>
<dbReference type="InterPro" id="IPR012312">
    <property type="entry name" value="Hemerythrin-like"/>
</dbReference>
<dbReference type="PANTHER" id="PTHR35585:SF1">
    <property type="entry name" value="HHE DOMAIN PROTEIN (AFU_ORTHOLOGUE AFUA_4G00730)"/>
    <property type="match status" value="1"/>
</dbReference>
<dbReference type="STRING" id="1440763.BJI69_04220"/>
<evidence type="ECO:0000313" key="3">
    <source>
        <dbReference type="Proteomes" id="UP000182987"/>
    </source>
</evidence>
<dbReference type="PATRIC" id="fig|1440763.5.peg.2124"/>
<sequence length="151" mass="17675">MSETIFEALRESHAIQRSLMRKLMRSDPGEHRVELFTALRIELAAHEAAEERFLYVPMLMDDRGLHPSRDALADHHKMDDLVEELQTVNHAGRKWTANLSKLSEELHEHLREEERSFFQLGGKILTDRQKTGLAKKYRKEYIAMHKKLASE</sequence>
<gene>
    <name evidence="2" type="ORF">BJI69_04220</name>
</gene>
<dbReference type="OrthoDB" id="5523420at2"/>
<dbReference type="Gene3D" id="1.20.120.520">
    <property type="entry name" value="nmb1532 protein domain like"/>
    <property type="match status" value="1"/>
</dbReference>
<evidence type="ECO:0000313" key="2">
    <source>
        <dbReference type="EMBL" id="APG03188.1"/>
    </source>
</evidence>
<reference evidence="3" key="1">
    <citation type="submission" date="2016-09" db="EMBL/GenBank/DDBJ databases">
        <authorList>
            <person name="Lysoe E."/>
        </authorList>
    </citation>
    <scope>NUCLEOTIDE SEQUENCE [LARGE SCALE GENOMIC DNA]</scope>
    <source>
        <strain evidence="3">LJ96T</strain>
    </source>
</reference>
<dbReference type="PANTHER" id="PTHR35585">
    <property type="entry name" value="HHE DOMAIN PROTEIN (AFU_ORTHOLOGUE AFUA_4G00730)"/>
    <property type="match status" value="1"/>
</dbReference>
<proteinExistence type="predicted"/>
<dbReference type="RefSeq" id="WP_046967846.1">
    <property type="nucleotide sequence ID" value="NZ_CP017480.1"/>
</dbReference>
<dbReference type="KEGG" id="lrz:BJI69_04220"/>
<feature type="domain" description="Hemerythrin-like" evidence="1">
    <location>
        <begin position="4"/>
        <end position="119"/>
    </location>
</feature>
<evidence type="ECO:0000259" key="1">
    <source>
        <dbReference type="Pfam" id="PF01814"/>
    </source>
</evidence>
<accession>A0A0G9HB85</accession>
<dbReference type="EMBL" id="CP017480">
    <property type="protein sequence ID" value="APG03188.1"/>
    <property type="molecule type" value="Genomic_DNA"/>
</dbReference>
<dbReference type="Proteomes" id="UP000182987">
    <property type="component" value="Chromosome"/>
</dbReference>
<protein>
    <submittedName>
        <fullName evidence="2">Hemerythrin</fullName>
    </submittedName>
</protein>
<dbReference type="AlphaFoldDB" id="A0A0G9HB85"/>
<name>A0A0G9HB85_9GAMM</name>
<keyword evidence="3" id="KW-1185">Reference proteome</keyword>